<reference evidence="2" key="2">
    <citation type="submission" date="2023-06" db="EMBL/GenBank/DDBJ databases">
        <authorList>
            <consortium name="Lawrence Berkeley National Laboratory"/>
            <person name="Haridas S."/>
            <person name="Hensen N."/>
            <person name="Bonometti L."/>
            <person name="Westerberg I."/>
            <person name="Brannstrom I.O."/>
            <person name="Guillou S."/>
            <person name="Cros-Aarteil S."/>
            <person name="Calhoun S."/>
            <person name="Kuo A."/>
            <person name="Mondo S."/>
            <person name="Pangilinan J."/>
            <person name="Riley R."/>
            <person name="Labutti K."/>
            <person name="Andreopoulos B."/>
            <person name="Lipzen A."/>
            <person name="Chen C."/>
            <person name="Yanf M."/>
            <person name="Daum C."/>
            <person name="Ng V."/>
            <person name="Clum A."/>
            <person name="Steindorff A."/>
            <person name="Ohm R."/>
            <person name="Martin F."/>
            <person name="Silar P."/>
            <person name="Natvig D."/>
            <person name="Lalanne C."/>
            <person name="Gautier V."/>
            <person name="Ament-Velasquez S.L."/>
            <person name="Kruys A."/>
            <person name="Hutchinson M.I."/>
            <person name="Powell A.J."/>
            <person name="Barry K."/>
            <person name="Miller A.N."/>
            <person name="Grigoriev I.V."/>
            <person name="Debuchy R."/>
            <person name="Gladieux P."/>
            <person name="Thoren M.H."/>
            <person name="Johannesson H."/>
        </authorList>
    </citation>
    <scope>NUCLEOTIDE SEQUENCE</scope>
    <source>
        <strain evidence="2">CBS 958.72</strain>
    </source>
</reference>
<sequence>MEVIQAAGAVVCVAALLVASFPRCLPTLLYLGREEAGVFTRLGPRSPRYVRYDLFYFYFYFFITFVQRKKAGYRGERRLFVYGWLSRKKN</sequence>
<comment type="caution">
    <text evidence="2">The sequence shown here is derived from an EMBL/GenBank/DDBJ whole genome shotgun (WGS) entry which is preliminary data.</text>
</comment>
<dbReference type="EMBL" id="JAULSN010000009">
    <property type="protein sequence ID" value="KAK3365196.1"/>
    <property type="molecule type" value="Genomic_DNA"/>
</dbReference>
<evidence type="ECO:0000313" key="2">
    <source>
        <dbReference type="EMBL" id="KAK3365196.1"/>
    </source>
</evidence>
<accession>A0AAE0JVH6</accession>
<name>A0AAE0JVH6_9PEZI</name>
<evidence type="ECO:0000313" key="3">
    <source>
        <dbReference type="Proteomes" id="UP001287356"/>
    </source>
</evidence>
<evidence type="ECO:0000256" key="1">
    <source>
        <dbReference type="SAM" id="Phobius"/>
    </source>
</evidence>
<protein>
    <submittedName>
        <fullName evidence="2">Uncharacterized protein</fullName>
    </submittedName>
</protein>
<reference evidence="2" key="1">
    <citation type="journal article" date="2023" name="Mol. Phylogenet. Evol.">
        <title>Genome-scale phylogeny and comparative genomics of the fungal order Sordariales.</title>
        <authorList>
            <person name="Hensen N."/>
            <person name="Bonometti L."/>
            <person name="Westerberg I."/>
            <person name="Brannstrom I.O."/>
            <person name="Guillou S."/>
            <person name="Cros-Aarteil S."/>
            <person name="Calhoun S."/>
            <person name="Haridas S."/>
            <person name="Kuo A."/>
            <person name="Mondo S."/>
            <person name="Pangilinan J."/>
            <person name="Riley R."/>
            <person name="LaButti K."/>
            <person name="Andreopoulos B."/>
            <person name="Lipzen A."/>
            <person name="Chen C."/>
            <person name="Yan M."/>
            <person name="Daum C."/>
            <person name="Ng V."/>
            <person name="Clum A."/>
            <person name="Steindorff A."/>
            <person name="Ohm R.A."/>
            <person name="Martin F."/>
            <person name="Silar P."/>
            <person name="Natvig D.O."/>
            <person name="Lalanne C."/>
            <person name="Gautier V."/>
            <person name="Ament-Velasquez S.L."/>
            <person name="Kruys A."/>
            <person name="Hutchinson M.I."/>
            <person name="Powell A.J."/>
            <person name="Barry K."/>
            <person name="Miller A.N."/>
            <person name="Grigoriev I.V."/>
            <person name="Debuchy R."/>
            <person name="Gladieux P."/>
            <person name="Hiltunen Thoren M."/>
            <person name="Johannesson H."/>
        </authorList>
    </citation>
    <scope>NUCLEOTIDE SEQUENCE</scope>
    <source>
        <strain evidence="2">CBS 958.72</strain>
    </source>
</reference>
<feature type="transmembrane region" description="Helical" evidence="1">
    <location>
        <begin position="49"/>
        <end position="67"/>
    </location>
</feature>
<organism evidence="2 3">
    <name type="scientific">Lasiosphaeria ovina</name>
    <dbReference type="NCBI Taxonomy" id="92902"/>
    <lineage>
        <taxon>Eukaryota</taxon>
        <taxon>Fungi</taxon>
        <taxon>Dikarya</taxon>
        <taxon>Ascomycota</taxon>
        <taxon>Pezizomycotina</taxon>
        <taxon>Sordariomycetes</taxon>
        <taxon>Sordariomycetidae</taxon>
        <taxon>Sordariales</taxon>
        <taxon>Lasiosphaeriaceae</taxon>
        <taxon>Lasiosphaeria</taxon>
    </lineage>
</organism>
<gene>
    <name evidence="2" type="ORF">B0T24DRAFT_427964</name>
</gene>
<dbReference type="Proteomes" id="UP001287356">
    <property type="component" value="Unassembled WGS sequence"/>
</dbReference>
<dbReference type="AlphaFoldDB" id="A0AAE0JVH6"/>
<proteinExistence type="predicted"/>
<keyword evidence="1" id="KW-1133">Transmembrane helix</keyword>
<keyword evidence="1" id="KW-0812">Transmembrane</keyword>
<keyword evidence="1" id="KW-0472">Membrane</keyword>
<keyword evidence="3" id="KW-1185">Reference proteome</keyword>